<protein>
    <recommendedName>
        <fullName evidence="3">Ribbon-helix-helix protein, CopG family</fullName>
    </recommendedName>
</protein>
<sequence length="81" mass="9236">MKKQRPRNSDGTFKEDPEALTKKSIGLRISKKKMPKLEKVAKQSGISTTEICRMIIEEWLDALESKDEQKKSMISEGKLLA</sequence>
<evidence type="ECO:0000313" key="2">
    <source>
        <dbReference type="Proteomes" id="UP000269154"/>
    </source>
</evidence>
<name>A0A3N6RRX6_9CYAN</name>
<organism evidence="1 2">
    <name type="scientific">Okeania hirsuta</name>
    <dbReference type="NCBI Taxonomy" id="1458930"/>
    <lineage>
        <taxon>Bacteria</taxon>
        <taxon>Bacillati</taxon>
        <taxon>Cyanobacteriota</taxon>
        <taxon>Cyanophyceae</taxon>
        <taxon>Oscillatoriophycideae</taxon>
        <taxon>Oscillatoriales</taxon>
        <taxon>Microcoleaceae</taxon>
        <taxon>Okeania</taxon>
    </lineage>
</organism>
<accession>A0A3N6RRX6</accession>
<dbReference type="AlphaFoldDB" id="A0A3N6RRX6"/>
<dbReference type="OrthoDB" id="9890939at2"/>
<dbReference type="GO" id="GO:0006355">
    <property type="term" value="P:regulation of DNA-templated transcription"/>
    <property type="evidence" value="ECO:0007669"/>
    <property type="project" value="InterPro"/>
</dbReference>
<evidence type="ECO:0008006" key="3">
    <source>
        <dbReference type="Google" id="ProtNLM"/>
    </source>
</evidence>
<keyword evidence="2" id="KW-1185">Reference proteome</keyword>
<reference evidence="1 2" key="1">
    <citation type="journal article" date="2018" name="ACS Chem. Biol.">
        <title>Ketoreductase domain dysfunction expands chemodiversity: malyngamide biosynthesis in the cyanobacterium Okeania hirsuta.</title>
        <authorList>
            <person name="Moss N.A."/>
            <person name="Leao T."/>
            <person name="Rankin M."/>
            <person name="McCullough T.M."/>
            <person name="Qu P."/>
            <person name="Korobeynikov A."/>
            <person name="Smith J.L."/>
            <person name="Gerwick L."/>
            <person name="Gerwick W.H."/>
        </authorList>
    </citation>
    <scope>NUCLEOTIDE SEQUENCE [LARGE SCALE GENOMIC DNA]</scope>
    <source>
        <strain evidence="1 2">PAB10Feb10-1</strain>
    </source>
</reference>
<proteinExistence type="predicted"/>
<comment type="caution">
    <text evidence="1">The sequence shown here is derived from an EMBL/GenBank/DDBJ whole genome shotgun (WGS) entry which is preliminary data.</text>
</comment>
<dbReference type="Proteomes" id="UP000269154">
    <property type="component" value="Unassembled WGS sequence"/>
</dbReference>
<dbReference type="EMBL" id="RCBY01000050">
    <property type="protein sequence ID" value="RQH44776.1"/>
    <property type="molecule type" value="Genomic_DNA"/>
</dbReference>
<dbReference type="InterPro" id="IPR010985">
    <property type="entry name" value="Ribbon_hlx_hlx"/>
</dbReference>
<gene>
    <name evidence="1" type="ORF">D5R40_11335</name>
</gene>
<evidence type="ECO:0000313" key="1">
    <source>
        <dbReference type="EMBL" id="RQH44776.1"/>
    </source>
</evidence>
<dbReference type="RefSeq" id="WP_124154659.1">
    <property type="nucleotide sequence ID" value="NZ_CAWOLW010000446.1"/>
</dbReference>
<dbReference type="SUPFAM" id="SSF47598">
    <property type="entry name" value="Ribbon-helix-helix"/>
    <property type="match status" value="1"/>
</dbReference>